<dbReference type="PIRSF" id="PIRSF010260">
    <property type="entry name" value="UCP010260"/>
    <property type="match status" value="1"/>
</dbReference>
<sequence length="166" mass="18698">MRLPYPEVGATRGDRLPEGYRHVRRHERLGAGVDVFRRAVDGLRGWHLQRGAGLRVPEPTQAVAVGVRVTMSLLFLRIPCQVVWVVDSDRRYGYGYGTLPGHPEVGEEAFEVHLDAADQVWLSIRAFSRAGRWYTRLAGPLGWLVQDLATRRYVAALRRIARGPSS</sequence>
<name>A0A8J3PQ64_9ACTN</name>
<comment type="caution">
    <text evidence="2">The sequence shown here is derived from an EMBL/GenBank/DDBJ whole genome shotgun (WGS) entry which is preliminary data.</text>
</comment>
<gene>
    <name evidence="2" type="ORF">Pfl04_41650</name>
</gene>
<protein>
    <recommendedName>
        <fullName evidence="1">DUF1990 domain-containing protein</fullName>
    </recommendedName>
</protein>
<dbReference type="InterPro" id="IPR018960">
    <property type="entry name" value="DUF1990"/>
</dbReference>
<evidence type="ECO:0000313" key="3">
    <source>
        <dbReference type="Proteomes" id="UP000653674"/>
    </source>
</evidence>
<dbReference type="Pfam" id="PF09348">
    <property type="entry name" value="DUF1990"/>
    <property type="match status" value="1"/>
</dbReference>
<evidence type="ECO:0000313" key="2">
    <source>
        <dbReference type="EMBL" id="GIG75761.1"/>
    </source>
</evidence>
<keyword evidence="3" id="KW-1185">Reference proteome</keyword>
<reference evidence="2" key="1">
    <citation type="submission" date="2021-01" db="EMBL/GenBank/DDBJ databases">
        <title>Whole genome shotgun sequence of Planosporangium flavigriseum NBRC 105377.</title>
        <authorList>
            <person name="Komaki H."/>
            <person name="Tamura T."/>
        </authorList>
    </citation>
    <scope>NUCLEOTIDE SEQUENCE</scope>
    <source>
        <strain evidence="2">NBRC 105377</strain>
    </source>
</reference>
<evidence type="ECO:0000259" key="1">
    <source>
        <dbReference type="Pfam" id="PF09348"/>
    </source>
</evidence>
<organism evidence="2 3">
    <name type="scientific">Planosporangium flavigriseum</name>
    <dbReference type="NCBI Taxonomy" id="373681"/>
    <lineage>
        <taxon>Bacteria</taxon>
        <taxon>Bacillati</taxon>
        <taxon>Actinomycetota</taxon>
        <taxon>Actinomycetes</taxon>
        <taxon>Micromonosporales</taxon>
        <taxon>Micromonosporaceae</taxon>
        <taxon>Planosporangium</taxon>
    </lineage>
</organism>
<dbReference type="RefSeq" id="WP_168079808.1">
    <property type="nucleotide sequence ID" value="NZ_BAAAQJ010000041.1"/>
</dbReference>
<dbReference type="PANTHER" id="PTHR34202">
    <property type="entry name" value="UPF0548 PROTEIN"/>
    <property type="match status" value="1"/>
</dbReference>
<dbReference type="AlphaFoldDB" id="A0A8J3PQ64"/>
<dbReference type="Proteomes" id="UP000653674">
    <property type="component" value="Unassembled WGS sequence"/>
</dbReference>
<dbReference type="InterPro" id="IPR014457">
    <property type="entry name" value="UCP010260"/>
</dbReference>
<accession>A0A8J3PQ64</accession>
<proteinExistence type="predicted"/>
<dbReference type="PANTHER" id="PTHR34202:SF1">
    <property type="entry name" value="UPF0548 PROTEIN"/>
    <property type="match status" value="1"/>
</dbReference>
<feature type="domain" description="DUF1990" evidence="1">
    <location>
        <begin position="5"/>
        <end position="156"/>
    </location>
</feature>
<dbReference type="EMBL" id="BONU01000037">
    <property type="protein sequence ID" value="GIG75761.1"/>
    <property type="molecule type" value="Genomic_DNA"/>
</dbReference>